<dbReference type="SUPFAM" id="SSF56672">
    <property type="entry name" value="DNA/RNA polymerases"/>
    <property type="match status" value="1"/>
</dbReference>
<dbReference type="InterPro" id="IPR029060">
    <property type="entry name" value="PIN-like_dom_sf"/>
</dbReference>
<evidence type="ECO:0000259" key="19">
    <source>
        <dbReference type="SMART" id="SM00475"/>
    </source>
</evidence>
<evidence type="ECO:0000256" key="5">
    <source>
        <dbReference type="ARBA" id="ARBA00022695"/>
    </source>
</evidence>
<keyword evidence="7" id="KW-0540">Nuclease</keyword>
<dbReference type="InterPro" id="IPR008918">
    <property type="entry name" value="HhH2"/>
</dbReference>
<dbReference type="SMART" id="SM00279">
    <property type="entry name" value="HhH2"/>
    <property type="match status" value="1"/>
</dbReference>
<dbReference type="Pfam" id="PF02739">
    <property type="entry name" value="5_3_exonuc_N"/>
    <property type="match status" value="1"/>
</dbReference>
<dbReference type="InterPro" id="IPR043502">
    <property type="entry name" value="DNA/RNA_pol_sf"/>
</dbReference>
<evidence type="ECO:0000256" key="13">
    <source>
        <dbReference type="ARBA" id="ARBA00023204"/>
    </source>
</evidence>
<evidence type="ECO:0000256" key="8">
    <source>
        <dbReference type="ARBA" id="ARBA00022763"/>
    </source>
</evidence>
<reference evidence="21 22" key="1">
    <citation type="submission" date="2016-06" db="EMBL/GenBank/DDBJ databases">
        <authorList>
            <person name="Kjaerup R.B."/>
            <person name="Dalgaard T.S."/>
            <person name="Juul-Madsen H.R."/>
        </authorList>
    </citation>
    <scope>NUCLEOTIDE SEQUENCE [LARGE SCALE GENOMIC DNA]</scope>
    <source>
        <strain evidence="21 22">DSM 45097</strain>
    </source>
</reference>
<dbReference type="InterPro" id="IPR020046">
    <property type="entry name" value="5-3_exonucl_a-hlix_arch_N"/>
</dbReference>
<dbReference type="EC" id="2.7.7.7" evidence="2 16"/>
<keyword evidence="12 17" id="KW-0238">DNA-binding</keyword>
<dbReference type="Gene3D" id="3.30.70.370">
    <property type="match status" value="1"/>
</dbReference>
<evidence type="ECO:0000256" key="1">
    <source>
        <dbReference type="ARBA" id="ARBA00007705"/>
    </source>
</evidence>
<dbReference type="InterPro" id="IPR018320">
    <property type="entry name" value="DNA_polymerase_1"/>
</dbReference>
<dbReference type="Pfam" id="PF22619">
    <property type="entry name" value="DNA_polI_exo1"/>
    <property type="match status" value="1"/>
</dbReference>
<dbReference type="Gene3D" id="3.30.420.10">
    <property type="entry name" value="Ribonuclease H-like superfamily/Ribonuclease H"/>
    <property type="match status" value="1"/>
</dbReference>
<comment type="function">
    <text evidence="15">In addition to polymerase activity, this DNA polymerase exhibits 3'-5' and 5'-3' exonuclease activity.</text>
</comment>
<dbReference type="Gene3D" id="1.10.150.20">
    <property type="entry name" value="5' to 3' exonuclease, C-terminal subdomain"/>
    <property type="match status" value="2"/>
</dbReference>
<evidence type="ECO:0000256" key="9">
    <source>
        <dbReference type="ARBA" id="ARBA00022801"/>
    </source>
</evidence>
<dbReference type="InterPro" id="IPR020045">
    <property type="entry name" value="DNA_polI_H3TH"/>
</dbReference>
<dbReference type="Pfam" id="PF00476">
    <property type="entry name" value="DNA_pol_A"/>
    <property type="match status" value="1"/>
</dbReference>
<dbReference type="SUPFAM" id="SSF88723">
    <property type="entry name" value="PIN domain-like"/>
    <property type="match status" value="1"/>
</dbReference>
<evidence type="ECO:0000256" key="7">
    <source>
        <dbReference type="ARBA" id="ARBA00022722"/>
    </source>
</evidence>
<dbReference type="CDD" id="cd09859">
    <property type="entry name" value="PIN_53EXO"/>
    <property type="match status" value="1"/>
</dbReference>
<dbReference type="SMART" id="SM00482">
    <property type="entry name" value="POLAc"/>
    <property type="match status" value="1"/>
</dbReference>
<proteinExistence type="inferred from homology"/>
<evidence type="ECO:0000256" key="15">
    <source>
        <dbReference type="ARBA" id="ARBA00053603"/>
    </source>
</evidence>
<protein>
    <recommendedName>
        <fullName evidence="3 16">DNA polymerase I</fullName>
        <ecNumber evidence="2 16">2.7.7.7</ecNumber>
    </recommendedName>
</protein>
<accession>A0A1C5JF55</accession>
<evidence type="ECO:0000259" key="20">
    <source>
        <dbReference type="SMART" id="SM00482"/>
    </source>
</evidence>
<dbReference type="GO" id="GO:0003887">
    <property type="term" value="F:DNA-directed DNA polymerase activity"/>
    <property type="evidence" value="ECO:0007669"/>
    <property type="project" value="UniProtKB-UniRule"/>
</dbReference>
<comment type="similarity">
    <text evidence="1 17">Belongs to the DNA polymerase type-A family.</text>
</comment>
<keyword evidence="22" id="KW-1185">Reference proteome</keyword>
<feature type="domain" description="DNA-directed DNA polymerase family A palm" evidence="20">
    <location>
        <begin position="640"/>
        <end position="847"/>
    </location>
</feature>
<dbReference type="NCBIfam" id="TIGR00593">
    <property type="entry name" value="pola"/>
    <property type="match status" value="1"/>
</dbReference>
<evidence type="ECO:0000313" key="22">
    <source>
        <dbReference type="Proteomes" id="UP000198210"/>
    </source>
</evidence>
<dbReference type="FunFam" id="1.10.150.20:FF:000002">
    <property type="entry name" value="DNA polymerase I"/>
    <property type="match status" value="1"/>
</dbReference>
<comment type="catalytic activity">
    <reaction evidence="14 17">
        <text>DNA(n) + a 2'-deoxyribonucleoside 5'-triphosphate = DNA(n+1) + diphosphate</text>
        <dbReference type="Rhea" id="RHEA:22508"/>
        <dbReference type="Rhea" id="RHEA-COMP:17339"/>
        <dbReference type="Rhea" id="RHEA-COMP:17340"/>
        <dbReference type="ChEBI" id="CHEBI:33019"/>
        <dbReference type="ChEBI" id="CHEBI:61560"/>
        <dbReference type="ChEBI" id="CHEBI:173112"/>
        <dbReference type="EC" id="2.7.7.7"/>
    </reaction>
</comment>
<dbReference type="Proteomes" id="UP000198210">
    <property type="component" value="Chromosome I"/>
</dbReference>
<dbReference type="InterPro" id="IPR054690">
    <property type="entry name" value="DNA_polI_exonuclease"/>
</dbReference>
<dbReference type="Gene3D" id="3.40.50.1010">
    <property type="entry name" value="5'-nuclease"/>
    <property type="match status" value="1"/>
</dbReference>
<dbReference type="SUPFAM" id="SSF53098">
    <property type="entry name" value="Ribonuclease H-like"/>
    <property type="match status" value="1"/>
</dbReference>
<gene>
    <name evidence="17" type="primary">polA</name>
    <name evidence="21" type="ORF">GA0074704_4445</name>
</gene>
<dbReference type="AlphaFoldDB" id="A0A1C5JF55"/>
<keyword evidence="13 17" id="KW-0234">DNA repair</keyword>
<evidence type="ECO:0000256" key="11">
    <source>
        <dbReference type="ARBA" id="ARBA00022932"/>
    </source>
</evidence>
<dbReference type="FunFam" id="3.40.50.1010:FF:000001">
    <property type="entry name" value="DNA polymerase I"/>
    <property type="match status" value="1"/>
</dbReference>
<dbReference type="SMART" id="SM00474">
    <property type="entry name" value="35EXOc"/>
    <property type="match status" value="1"/>
</dbReference>
<dbReference type="InterPro" id="IPR036279">
    <property type="entry name" value="5-3_exonuclease_C_sf"/>
</dbReference>
<dbReference type="EMBL" id="LT607751">
    <property type="protein sequence ID" value="SCG69224.1"/>
    <property type="molecule type" value="Genomic_DNA"/>
</dbReference>
<keyword evidence="9" id="KW-0378">Hydrolase</keyword>
<dbReference type="Gene3D" id="1.20.1060.10">
    <property type="entry name" value="Taq DNA Polymerase, Chain T, domain 4"/>
    <property type="match status" value="1"/>
</dbReference>
<dbReference type="CDD" id="cd08637">
    <property type="entry name" value="DNA_pol_A_pol_I_C"/>
    <property type="match status" value="1"/>
</dbReference>
<name>A0A1C5JF55_9ACTN</name>
<dbReference type="PANTHER" id="PTHR10133:SF27">
    <property type="entry name" value="DNA POLYMERASE NU"/>
    <property type="match status" value="1"/>
</dbReference>
<dbReference type="InterPro" id="IPR001098">
    <property type="entry name" value="DNA-dir_DNA_pol_A_palm_dom"/>
</dbReference>
<dbReference type="GO" id="GO:0006261">
    <property type="term" value="P:DNA-templated DNA replication"/>
    <property type="evidence" value="ECO:0007669"/>
    <property type="project" value="UniProtKB-UniRule"/>
</dbReference>
<evidence type="ECO:0000256" key="17">
    <source>
        <dbReference type="RuleBase" id="RU004460"/>
    </source>
</evidence>
<keyword evidence="6 17" id="KW-0235">DNA replication</keyword>
<keyword evidence="11 17" id="KW-0239">DNA-directed DNA polymerase</keyword>
<dbReference type="CDD" id="cd06140">
    <property type="entry name" value="DNA_polA_I_Bacillus_like_exo"/>
    <property type="match status" value="1"/>
</dbReference>
<evidence type="ECO:0000256" key="2">
    <source>
        <dbReference type="ARBA" id="ARBA00012417"/>
    </source>
</evidence>
<dbReference type="InterPro" id="IPR012337">
    <property type="entry name" value="RNaseH-like_sf"/>
</dbReference>
<evidence type="ECO:0000256" key="10">
    <source>
        <dbReference type="ARBA" id="ARBA00022839"/>
    </source>
</evidence>
<dbReference type="InterPro" id="IPR002298">
    <property type="entry name" value="DNA_polymerase_A"/>
</dbReference>
<dbReference type="SMART" id="SM00475">
    <property type="entry name" value="53EXOc"/>
    <property type="match status" value="1"/>
</dbReference>
<evidence type="ECO:0000256" key="4">
    <source>
        <dbReference type="ARBA" id="ARBA00022679"/>
    </source>
</evidence>
<dbReference type="FunFam" id="1.10.150.20:FF:000003">
    <property type="entry name" value="DNA polymerase I"/>
    <property type="match status" value="1"/>
</dbReference>
<dbReference type="GO" id="GO:0008409">
    <property type="term" value="F:5'-3' exonuclease activity"/>
    <property type="evidence" value="ECO:0007669"/>
    <property type="project" value="InterPro"/>
</dbReference>
<dbReference type="InterPro" id="IPR036397">
    <property type="entry name" value="RNaseH_sf"/>
</dbReference>
<sequence length="884" mass="96610">MAYRAFHALPVENFATTTGQPTNAVYGFTSMLINVLRDEQPSHIVVAFDVSRRSFRTEKYADYKAGRKETPTDFKGQVSLIKEVLDALRIPVVEKEGYEADDVIATLACQARDAGMEVLISSGDRDALQLVGERVTVLYPRKGVSDLARMDPAAVLEKYGVGPERYRDLAALVGETSDNLPGVPGVGPKTAAKWINMYDGVEGVVADADKIKGKAGDSLRERLADVIRNYEINCLVSDLELPLRPEDARWEGWDREAVHQVFDTLEFRILRDRLYQYLEAVEPEAEAGFDLSGQVLTEPGAVAGWLETHAPAGTPVGVAVKLDTGPNRRHTASVTGMALASGAGAAAYFDPAGLEAADDAALAGWLADPQRPKVLHDSKPAVLAFAAHGWDLAGIARDTQIAAYLARPDQRSYDLTDLALRYLHRELRVDAPETGQLTLDGLGDDGAAEQNLMLQARATLDLADAIDAELSRDGEQSARLMAGVELPLMRVLAGMERTGIAADTQYLSELEAHFAAEVKAAAQGAYAAVGREFNLGSPKQLQEILFTELGLPKTKKIKTGYTTDADALQWLYAQNPHPVLEHLLRHRDVAKLKSTVDGLLKSVSDDGRIHTTFNQTVAATGRLSSTEPNLQNIPIRTEEGRRIRRAFVVGEGYECLLTADYSQIEMRIMAHLSSDDALIEAFNSGHDFHAATASSVFAVPVDQVSADQRRKIKAMNYGLAYGLSAFGLSQQLGISTEEARGLMENYFAGFGGVRDYLHEVVARARHDGYTSTILGRRRYLPDLVSDNRQRRDIAERMALNAPIQGSAADIIKVAMLHVDTALRDAGLRSRMLLQVHDELVFEVAPGERESLEALVRREMGEAYPLSVPLEVSVGEGRDWNSADH</sequence>
<dbReference type="GO" id="GO:0003677">
    <property type="term" value="F:DNA binding"/>
    <property type="evidence" value="ECO:0007669"/>
    <property type="project" value="UniProtKB-UniRule"/>
</dbReference>
<dbReference type="GO" id="GO:0008408">
    <property type="term" value="F:3'-5' exonuclease activity"/>
    <property type="evidence" value="ECO:0007669"/>
    <property type="project" value="InterPro"/>
</dbReference>
<dbReference type="GO" id="GO:0006302">
    <property type="term" value="P:double-strand break repair"/>
    <property type="evidence" value="ECO:0007669"/>
    <property type="project" value="TreeGrafter"/>
</dbReference>
<keyword evidence="10" id="KW-0269">Exonuclease</keyword>
<dbReference type="PANTHER" id="PTHR10133">
    <property type="entry name" value="DNA POLYMERASE I"/>
    <property type="match status" value="1"/>
</dbReference>
<dbReference type="SUPFAM" id="SSF47807">
    <property type="entry name" value="5' to 3' exonuclease, C-terminal subdomain"/>
    <property type="match status" value="1"/>
</dbReference>
<keyword evidence="5 17" id="KW-0548">Nucleotidyltransferase</keyword>
<evidence type="ECO:0000256" key="3">
    <source>
        <dbReference type="ARBA" id="ARBA00020311"/>
    </source>
</evidence>
<evidence type="ECO:0000256" key="14">
    <source>
        <dbReference type="ARBA" id="ARBA00049244"/>
    </source>
</evidence>
<evidence type="ECO:0000256" key="12">
    <source>
        <dbReference type="ARBA" id="ARBA00023125"/>
    </source>
</evidence>
<evidence type="ECO:0000256" key="16">
    <source>
        <dbReference type="NCBIfam" id="TIGR00593"/>
    </source>
</evidence>
<dbReference type="FunFam" id="1.20.1060.10:FF:000001">
    <property type="entry name" value="DNA polymerase I"/>
    <property type="match status" value="1"/>
</dbReference>
<organism evidence="21 22">
    <name type="scientific">Micromonospora siamensis</name>
    <dbReference type="NCBI Taxonomy" id="299152"/>
    <lineage>
        <taxon>Bacteria</taxon>
        <taxon>Bacillati</taxon>
        <taxon>Actinomycetota</taxon>
        <taxon>Actinomycetes</taxon>
        <taxon>Micromonosporales</taxon>
        <taxon>Micromonosporaceae</taxon>
        <taxon>Micromonospora</taxon>
    </lineage>
</organism>
<keyword evidence="8 17" id="KW-0227">DNA damage</keyword>
<dbReference type="PRINTS" id="PR00868">
    <property type="entry name" value="DNAPOLI"/>
</dbReference>
<evidence type="ECO:0000256" key="6">
    <source>
        <dbReference type="ARBA" id="ARBA00022705"/>
    </source>
</evidence>
<feature type="domain" description="5'-3' exonuclease" evidence="19">
    <location>
        <begin position="1"/>
        <end position="251"/>
    </location>
</feature>
<evidence type="ECO:0000313" key="21">
    <source>
        <dbReference type="EMBL" id="SCG69224.1"/>
    </source>
</evidence>
<keyword evidence="4 17" id="KW-0808">Transferase</keyword>
<dbReference type="Pfam" id="PF01367">
    <property type="entry name" value="5_3_exonuc"/>
    <property type="match status" value="1"/>
</dbReference>
<dbReference type="InterPro" id="IPR002421">
    <property type="entry name" value="5-3_exonuclease"/>
</dbReference>
<feature type="domain" description="3'-5' exonuclease" evidence="18">
    <location>
        <begin position="293"/>
        <end position="471"/>
    </location>
</feature>
<dbReference type="CDD" id="cd09898">
    <property type="entry name" value="H3TH_53EXO"/>
    <property type="match status" value="1"/>
</dbReference>
<dbReference type="InterPro" id="IPR002562">
    <property type="entry name" value="3'-5'_exonuclease_dom"/>
</dbReference>
<dbReference type="NCBIfam" id="NF004397">
    <property type="entry name" value="PRK05755.1"/>
    <property type="match status" value="1"/>
</dbReference>
<evidence type="ECO:0000259" key="18">
    <source>
        <dbReference type="SMART" id="SM00474"/>
    </source>
</evidence>